<evidence type="ECO:0000256" key="1">
    <source>
        <dbReference type="SAM" id="MobiDB-lite"/>
    </source>
</evidence>
<organism evidence="2 3">
    <name type="scientific">Rotaria magnacalcarata</name>
    <dbReference type="NCBI Taxonomy" id="392030"/>
    <lineage>
        <taxon>Eukaryota</taxon>
        <taxon>Metazoa</taxon>
        <taxon>Spiralia</taxon>
        <taxon>Gnathifera</taxon>
        <taxon>Rotifera</taxon>
        <taxon>Eurotatoria</taxon>
        <taxon>Bdelloidea</taxon>
        <taxon>Philodinida</taxon>
        <taxon>Philodinidae</taxon>
        <taxon>Rotaria</taxon>
    </lineage>
</organism>
<gene>
    <name evidence="2" type="ORF">SMN809_LOCUS55617</name>
</gene>
<feature type="compositionally biased region" description="Polar residues" evidence="1">
    <location>
        <begin position="12"/>
        <end position="22"/>
    </location>
</feature>
<reference evidence="2" key="1">
    <citation type="submission" date="2021-02" db="EMBL/GenBank/DDBJ databases">
        <authorList>
            <person name="Nowell W R."/>
        </authorList>
    </citation>
    <scope>NUCLEOTIDE SEQUENCE</scope>
</reference>
<protein>
    <submittedName>
        <fullName evidence="2">Uncharacterized protein</fullName>
    </submittedName>
</protein>
<evidence type="ECO:0000313" key="3">
    <source>
        <dbReference type="Proteomes" id="UP000676336"/>
    </source>
</evidence>
<sequence length="28" mass="2897">MGGKLCGAGDYNKSSTECNTKSCKPFAV</sequence>
<dbReference type="AlphaFoldDB" id="A0A8S3DLF1"/>
<proteinExistence type="predicted"/>
<comment type="caution">
    <text evidence="2">The sequence shown here is derived from an EMBL/GenBank/DDBJ whole genome shotgun (WGS) entry which is preliminary data.</text>
</comment>
<accession>A0A8S3DLF1</accession>
<dbReference type="Proteomes" id="UP000676336">
    <property type="component" value="Unassembled WGS sequence"/>
</dbReference>
<dbReference type="EMBL" id="CAJOBI010196926">
    <property type="protein sequence ID" value="CAF4979175.1"/>
    <property type="molecule type" value="Genomic_DNA"/>
</dbReference>
<evidence type="ECO:0000313" key="2">
    <source>
        <dbReference type="EMBL" id="CAF4979175.1"/>
    </source>
</evidence>
<feature type="region of interest" description="Disordered" evidence="1">
    <location>
        <begin position="1"/>
        <end position="28"/>
    </location>
</feature>
<name>A0A8S3DLF1_9BILA</name>
<feature type="non-terminal residue" evidence="2">
    <location>
        <position position="28"/>
    </location>
</feature>